<feature type="transmembrane region" description="Helical" evidence="1">
    <location>
        <begin position="166"/>
        <end position="184"/>
    </location>
</feature>
<evidence type="ECO:0000313" key="2">
    <source>
        <dbReference type="EMBL" id="NEY19687.1"/>
    </source>
</evidence>
<dbReference type="AlphaFoldDB" id="A0A6M0P5C6"/>
<evidence type="ECO:0000256" key="1">
    <source>
        <dbReference type="SAM" id="Phobius"/>
    </source>
</evidence>
<reference evidence="2 3" key="2">
    <citation type="submission" date="2020-03" db="EMBL/GenBank/DDBJ databases">
        <title>Bacillus aquiflavi sp. nov., isolated from yellow water of strong flavor Chinese baijiu in Yibin region of China.</title>
        <authorList>
            <person name="Xie J."/>
        </authorList>
    </citation>
    <scope>NUCLEOTIDE SEQUENCE [LARGE SCALE GENOMIC DNA]</scope>
    <source>
        <strain evidence="2 3">Gsoil 114</strain>
    </source>
</reference>
<keyword evidence="1" id="KW-0812">Transmembrane</keyword>
<feature type="transmembrane region" description="Helical" evidence="1">
    <location>
        <begin position="113"/>
        <end position="131"/>
    </location>
</feature>
<dbReference type="EMBL" id="JAAIWK010000008">
    <property type="protein sequence ID" value="NEY19687.1"/>
    <property type="molecule type" value="Genomic_DNA"/>
</dbReference>
<feature type="transmembrane region" description="Helical" evidence="1">
    <location>
        <begin position="87"/>
        <end position="106"/>
    </location>
</feature>
<keyword evidence="1" id="KW-1133">Transmembrane helix</keyword>
<protein>
    <submittedName>
        <fullName evidence="2">Uncharacterized protein</fullName>
    </submittedName>
</protein>
<proteinExistence type="predicted"/>
<dbReference type="RefSeq" id="WP_025726684.1">
    <property type="nucleotide sequence ID" value="NZ_JAAIWK010000008.1"/>
</dbReference>
<evidence type="ECO:0000313" key="3">
    <source>
        <dbReference type="Proteomes" id="UP000476934"/>
    </source>
</evidence>
<dbReference type="Proteomes" id="UP000476934">
    <property type="component" value="Unassembled WGS sequence"/>
</dbReference>
<keyword evidence="3" id="KW-1185">Reference proteome</keyword>
<sequence length="185" mass="21611">MDSMRKQIIVNEIKLWKENKMIPQEYCDFLLALYSEDIQDQESSENIRKSKSRVVSKDILPILGVYLLVVCLLSIAVFVIYFTEFPFILQTVILTVFVGFLLWACFYYSNKEFYFGIFLIGTALLLLLLTVQLNDHLFHHNRSILYIMLFIHCILWLIVGKKFKLLFFTLSGIVGIIIIIISIVI</sequence>
<feature type="transmembrane region" description="Helical" evidence="1">
    <location>
        <begin position="59"/>
        <end position="81"/>
    </location>
</feature>
<keyword evidence="1" id="KW-0472">Membrane</keyword>
<reference evidence="2 3" key="1">
    <citation type="submission" date="2020-02" db="EMBL/GenBank/DDBJ databases">
        <authorList>
            <person name="Feng H."/>
        </authorList>
    </citation>
    <scope>NUCLEOTIDE SEQUENCE [LARGE SCALE GENOMIC DNA]</scope>
    <source>
        <strain evidence="2 3">Gsoil 114</strain>
    </source>
</reference>
<feature type="transmembrane region" description="Helical" evidence="1">
    <location>
        <begin position="143"/>
        <end position="159"/>
    </location>
</feature>
<gene>
    <name evidence="2" type="ORF">G4D61_06840</name>
</gene>
<name>A0A6M0P5C6_9BACI</name>
<comment type="caution">
    <text evidence="2">The sequence shown here is derived from an EMBL/GenBank/DDBJ whole genome shotgun (WGS) entry which is preliminary data.</text>
</comment>
<accession>A0A6M0P5C6</accession>
<organism evidence="2 3">
    <name type="scientific">Heyndrickxia ginsengihumi</name>
    <dbReference type="NCBI Taxonomy" id="363870"/>
    <lineage>
        <taxon>Bacteria</taxon>
        <taxon>Bacillati</taxon>
        <taxon>Bacillota</taxon>
        <taxon>Bacilli</taxon>
        <taxon>Bacillales</taxon>
        <taxon>Bacillaceae</taxon>
        <taxon>Heyndrickxia</taxon>
    </lineage>
</organism>